<accession>A0A1L9B950</accession>
<dbReference type="EMBL" id="MPIN01000005">
    <property type="protein sequence ID" value="OJH38775.1"/>
    <property type="molecule type" value="Genomic_DNA"/>
</dbReference>
<evidence type="ECO:0000313" key="4">
    <source>
        <dbReference type="EMBL" id="OJH38775.1"/>
    </source>
</evidence>
<dbReference type="GO" id="GO:0016758">
    <property type="term" value="F:hexosyltransferase activity"/>
    <property type="evidence" value="ECO:0007669"/>
    <property type="project" value="InterPro"/>
</dbReference>
<comment type="similarity">
    <text evidence="1">Belongs to the UDP-glycosyltransferase family.</text>
</comment>
<dbReference type="CDD" id="cd03784">
    <property type="entry name" value="GT1_Gtf-like"/>
    <property type="match status" value="1"/>
</dbReference>
<dbReference type="SUPFAM" id="SSF53756">
    <property type="entry name" value="UDP-Glycosyltransferase/glycogen phosphorylase"/>
    <property type="match status" value="1"/>
</dbReference>
<keyword evidence="5" id="KW-1185">Reference proteome</keyword>
<sequence length="397" mass="44171">MARGAFFNIPFHGHTNATFPVVRELVDRGEDITYYLTDSFRPQVERAGARFHRYESTVEEFLKSGTAGFLPARMPAESRAVIPQLLEAVLAQRPDYVIYDPLCLWGQLLANHLRIPAVLFRPTMVVAPTGASLDFMKSRVAMFADLFEQAGKEIAGLRQEYGLPPTDLWGMLSHEEPLNLVCVPRSFQPGGESFDERYVFVGPSIRARGDTGDFPLAHLEGGPVLYISLGTIFNNWPEFYRMCFAAFGGTPWRVVLSTGHQVNVAELGAVPDNFLVRPSVPQLEVLERTSVFVTHGGANSLMESFAHGVPVVVIPQMAEQPLNAVRVAELELGLALQRETVTVEQLRQAVERVSHEPSFREKARTMQREVRDSGGYRRAAEAILAYRDRQSPSAIAS</sequence>
<evidence type="ECO:0000259" key="3">
    <source>
        <dbReference type="Pfam" id="PF06722"/>
    </source>
</evidence>
<dbReference type="AlphaFoldDB" id="A0A1L9B950"/>
<dbReference type="NCBIfam" id="TIGR01426">
    <property type="entry name" value="MGT"/>
    <property type="match status" value="1"/>
</dbReference>
<dbReference type="Proteomes" id="UP000182229">
    <property type="component" value="Unassembled WGS sequence"/>
</dbReference>
<dbReference type="GO" id="GO:0017000">
    <property type="term" value="P:antibiotic biosynthetic process"/>
    <property type="evidence" value="ECO:0007669"/>
    <property type="project" value="UniProtKB-ARBA"/>
</dbReference>
<dbReference type="OrthoDB" id="139086at2"/>
<protein>
    <recommendedName>
        <fullName evidence="3">Erythromycin biosynthesis protein CIII-like C-terminal domain-containing protein</fullName>
    </recommendedName>
</protein>
<dbReference type="Gene3D" id="3.40.50.2000">
    <property type="entry name" value="Glycogen Phosphorylase B"/>
    <property type="match status" value="2"/>
</dbReference>
<dbReference type="PANTHER" id="PTHR48050">
    <property type="entry name" value="STEROL 3-BETA-GLUCOSYLTRANSFERASE"/>
    <property type="match status" value="1"/>
</dbReference>
<dbReference type="PANTHER" id="PTHR48050:SF13">
    <property type="entry name" value="STEROL 3-BETA-GLUCOSYLTRANSFERASE UGT80A2"/>
    <property type="match status" value="1"/>
</dbReference>
<dbReference type="InterPro" id="IPR006326">
    <property type="entry name" value="UDPGT_MGT-like"/>
</dbReference>
<dbReference type="STRING" id="83449.BON30_21335"/>
<feature type="domain" description="Erythromycin biosynthesis protein CIII-like C-terminal" evidence="3">
    <location>
        <begin position="264"/>
        <end position="370"/>
    </location>
</feature>
<dbReference type="InterPro" id="IPR050426">
    <property type="entry name" value="Glycosyltransferase_28"/>
</dbReference>
<keyword evidence="2" id="KW-0808">Transferase</keyword>
<gene>
    <name evidence="4" type="ORF">BON30_21335</name>
</gene>
<dbReference type="FunFam" id="3.40.50.2000:FF:000072">
    <property type="entry name" value="Glycosyl transferase"/>
    <property type="match status" value="1"/>
</dbReference>
<dbReference type="InterPro" id="IPR010610">
    <property type="entry name" value="EryCIII-like_C"/>
</dbReference>
<name>A0A1L9B950_9BACT</name>
<proteinExistence type="inferred from homology"/>
<reference evidence="4 5" key="2">
    <citation type="submission" date="2016-12" db="EMBL/GenBank/DDBJ databases">
        <title>Draft Genome Sequence of Cystobacter ferrugineus Strain Cbfe23.</title>
        <authorList>
            <person name="Akbar S."/>
            <person name="Dowd S.E."/>
            <person name="Stevens D.C."/>
        </authorList>
    </citation>
    <scope>NUCLEOTIDE SEQUENCE [LARGE SCALE GENOMIC DNA]</scope>
    <source>
        <strain evidence="4 5">Cbfe23</strain>
    </source>
</reference>
<evidence type="ECO:0000256" key="1">
    <source>
        <dbReference type="ARBA" id="ARBA00009995"/>
    </source>
</evidence>
<organism evidence="4 5">
    <name type="scientific">Cystobacter ferrugineus</name>
    <dbReference type="NCBI Taxonomy" id="83449"/>
    <lineage>
        <taxon>Bacteria</taxon>
        <taxon>Pseudomonadati</taxon>
        <taxon>Myxococcota</taxon>
        <taxon>Myxococcia</taxon>
        <taxon>Myxococcales</taxon>
        <taxon>Cystobacterineae</taxon>
        <taxon>Archangiaceae</taxon>
        <taxon>Cystobacter</taxon>
    </lineage>
</organism>
<reference evidence="5" key="1">
    <citation type="submission" date="2016-11" db="EMBL/GenBank/DDBJ databases">
        <authorList>
            <person name="Shukria A."/>
            <person name="Stevens D.C."/>
        </authorList>
    </citation>
    <scope>NUCLEOTIDE SEQUENCE [LARGE SCALE GENOMIC DNA]</scope>
    <source>
        <strain evidence="5">Cbfe23</strain>
    </source>
</reference>
<dbReference type="InterPro" id="IPR002213">
    <property type="entry name" value="UDP_glucos_trans"/>
</dbReference>
<dbReference type="RefSeq" id="WP_071900207.1">
    <property type="nucleotide sequence ID" value="NZ_MPIN01000005.1"/>
</dbReference>
<evidence type="ECO:0000313" key="5">
    <source>
        <dbReference type="Proteomes" id="UP000182229"/>
    </source>
</evidence>
<dbReference type="GO" id="GO:0008194">
    <property type="term" value="F:UDP-glycosyltransferase activity"/>
    <property type="evidence" value="ECO:0007669"/>
    <property type="project" value="InterPro"/>
</dbReference>
<comment type="caution">
    <text evidence="4">The sequence shown here is derived from an EMBL/GenBank/DDBJ whole genome shotgun (WGS) entry which is preliminary data.</text>
</comment>
<evidence type="ECO:0000256" key="2">
    <source>
        <dbReference type="ARBA" id="ARBA00022679"/>
    </source>
</evidence>
<dbReference type="Pfam" id="PF06722">
    <property type="entry name" value="EryCIII-like_C"/>
    <property type="match status" value="1"/>
</dbReference>